<keyword evidence="3" id="KW-0227">DNA damage</keyword>
<dbReference type="AlphaFoldDB" id="A0A1E3QEW5"/>
<dbReference type="InterPro" id="IPR003034">
    <property type="entry name" value="SAP_dom"/>
</dbReference>
<dbReference type="GO" id="GO:0033557">
    <property type="term" value="C:Slx1-Slx4 complex"/>
    <property type="evidence" value="ECO:0007669"/>
    <property type="project" value="InterPro"/>
</dbReference>
<protein>
    <recommendedName>
        <fullName evidence="7">Structure-specific endonuclease subunit SLX4</fullName>
    </recommendedName>
</protein>
<feature type="compositionally biased region" description="Polar residues" evidence="8">
    <location>
        <begin position="571"/>
        <end position="585"/>
    </location>
</feature>
<evidence type="ECO:0000256" key="7">
    <source>
        <dbReference type="ARBA" id="ARBA00029496"/>
    </source>
</evidence>
<keyword evidence="11" id="KW-1185">Reference proteome</keyword>
<name>A0A1E3QEW5_LIPST</name>
<evidence type="ECO:0000256" key="2">
    <source>
        <dbReference type="ARBA" id="ARBA00006661"/>
    </source>
</evidence>
<evidence type="ECO:0000256" key="5">
    <source>
        <dbReference type="ARBA" id="ARBA00023204"/>
    </source>
</evidence>
<feature type="region of interest" description="Disordered" evidence="8">
    <location>
        <begin position="368"/>
        <end position="389"/>
    </location>
</feature>
<dbReference type="EMBL" id="KV454289">
    <property type="protein sequence ID" value="ODQ76255.1"/>
    <property type="molecule type" value="Genomic_DNA"/>
</dbReference>
<evidence type="ECO:0000256" key="4">
    <source>
        <dbReference type="ARBA" id="ARBA00023172"/>
    </source>
</evidence>
<gene>
    <name evidence="10" type="ORF">LIPSTDRAFT_67137</name>
</gene>
<dbReference type="OrthoDB" id="5349119at2759"/>
<dbReference type="PROSITE" id="PS50800">
    <property type="entry name" value="SAP"/>
    <property type="match status" value="1"/>
</dbReference>
<feature type="compositionally biased region" description="Polar residues" evidence="8">
    <location>
        <begin position="368"/>
        <end position="377"/>
    </location>
</feature>
<dbReference type="GO" id="GO:0006281">
    <property type="term" value="P:DNA repair"/>
    <property type="evidence" value="ECO:0007669"/>
    <property type="project" value="UniProtKB-KW"/>
</dbReference>
<keyword evidence="4" id="KW-0233">DNA recombination</keyword>
<evidence type="ECO:0000256" key="1">
    <source>
        <dbReference type="ARBA" id="ARBA00004123"/>
    </source>
</evidence>
<dbReference type="InterPro" id="IPR018574">
    <property type="entry name" value="Structure-sp_endonuc_su_Slx4"/>
</dbReference>
<comment type="similarity">
    <text evidence="2">Belongs to the SLX4 family.</text>
</comment>
<evidence type="ECO:0000313" key="11">
    <source>
        <dbReference type="Proteomes" id="UP000094385"/>
    </source>
</evidence>
<feature type="region of interest" description="Disordered" evidence="8">
    <location>
        <begin position="427"/>
        <end position="477"/>
    </location>
</feature>
<sequence length="770" mass="84215">MSQPTTFVAAGDVDESPTHALSNPHGEPAPVSAERTEGGQTSGALSSSEKASSCVNVRGTVLGTRQKVLVYTAHQRGHFDDLEASEAIAKRLDSFKYDDRAGRTDTTGISSSARIEKSASLGRCLSSVPVLFKEPVASAPTTRKMLKLSTCKSVTRPLGSFSKRNSRSISARSAAAFRTSVATVSGVVANTNVLGGVVLSKKTARDLQQRRLTVANVLSPEKAIRRSKLLTLRFPAIRRHNKELILSQKYDSSRLFDAAWRGPEGEVVAIQHISWRTTGIYQYCDDSLVLAESRDSGSGQKAGEISFGGAELDDAMVQTDLKFNRIETQRSPSPELWRQVHSPIATVHNVTMKNIGVCDVDELDNALPSQGSDSKWQQPRCDSLDTKSGDMPVGSDIDYHRNLASVMLESQHHKSLSLCPPIEVEYGVSPRSGPNQRPFSELSNVSSSSGAGQQSDFSSQIVKTAGSQQWSRSSNRWNRSMSPGLIVLPTKNSRSIPHIVEIADSEDEDEFASDVDTFGLLQTTEVDIAVRNSAHRGTRIQQSGWTPAISQLLSLVSLTSLPQSSLSKSSTRFPMQGVNSQSRGLATSMKRSPATCPLKRGAREVDMKENINLMTGAGCRKGQLESLSAAQLRDMLQSWGFKAPRSRKDMIARILQYDSKMSTNTSDDNKSESQGRAVALPIMSTEEIKSATMNRISRHIREAESAREWWMKILTYEPILVEDLAQFLEREGILADAEKHGLVVLKEWCDSQSVCIISKDGAGGTRKRRQ</sequence>
<keyword evidence="6" id="KW-0539">Nucleus</keyword>
<feature type="region of interest" description="Disordered" evidence="8">
    <location>
        <begin position="566"/>
        <end position="594"/>
    </location>
</feature>
<feature type="compositionally biased region" description="Low complexity" evidence="8">
    <location>
        <begin position="467"/>
        <end position="477"/>
    </location>
</feature>
<reference evidence="10 11" key="1">
    <citation type="journal article" date="2016" name="Proc. Natl. Acad. Sci. U.S.A.">
        <title>Comparative genomics of biotechnologically important yeasts.</title>
        <authorList>
            <person name="Riley R."/>
            <person name="Haridas S."/>
            <person name="Wolfe K.H."/>
            <person name="Lopes M.R."/>
            <person name="Hittinger C.T."/>
            <person name="Goeker M."/>
            <person name="Salamov A.A."/>
            <person name="Wisecaver J.H."/>
            <person name="Long T.M."/>
            <person name="Calvey C.H."/>
            <person name="Aerts A.L."/>
            <person name="Barry K.W."/>
            <person name="Choi C."/>
            <person name="Clum A."/>
            <person name="Coughlan A.Y."/>
            <person name="Deshpande S."/>
            <person name="Douglass A.P."/>
            <person name="Hanson S.J."/>
            <person name="Klenk H.-P."/>
            <person name="LaButti K.M."/>
            <person name="Lapidus A."/>
            <person name="Lindquist E.A."/>
            <person name="Lipzen A.M."/>
            <person name="Meier-Kolthoff J.P."/>
            <person name="Ohm R.A."/>
            <person name="Otillar R.P."/>
            <person name="Pangilinan J.L."/>
            <person name="Peng Y."/>
            <person name="Rokas A."/>
            <person name="Rosa C.A."/>
            <person name="Scheuner C."/>
            <person name="Sibirny A.A."/>
            <person name="Slot J.C."/>
            <person name="Stielow J.B."/>
            <person name="Sun H."/>
            <person name="Kurtzman C.P."/>
            <person name="Blackwell M."/>
            <person name="Grigoriev I.V."/>
            <person name="Jeffries T.W."/>
        </authorList>
    </citation>
    <scope>NUCLEOTIDE SEQUENCE [LARGE SCALE GENOMIC DNA]</scope>
    <source>
        <strain evidence="10 11">NRRL Y-11557</strain>
    </source>
</reference>
<dbReference type="GO" id="GO:0006310">
    <property type="term" value="P:DNA recombination"/>
    <property type="evidence" value="ECO:0007669"/>
    <property type="project" value="UniProtKB-KW"/>
</dbReference>
<evidence type="ECO:0000313" key="10">
    <source>
        <dbReference type="EMBL" id="ODQ76255.1"/>
    </source>
</evidence>
<dbReference type="Pfam" id="PF09494">
    <property type="entry name" value="Slx4"/>
    <property type="match status" value="1"/>
</dbReference>
<accession>A0A1E3QEW5</accession>
<feature type="domain" description="SAP" evidence="9">
    <location>
        <begin position="624"/>
        <end position="658"/>
    </location>
</feature>
<dbReference type="STRING" id="675824.A0A1E3QEW5"/>
<keyword evidence="5" id="KW-0234">DNA repair</keyword>
<evidence type="ECO:0000256" key="6">
    <source>
        <dbReference type="ARBA" id="ARBA00023242"/>
    </source>
</evidence>
<evidence type="ECO:0000256" key="3">
    <source>
        <dbReference type="ARBA" id="ARBA00022763"/>
    </source>
</evidence>
<comment type="subcellular location">
    <subcellularLocation>
        <location evidence="1">Nucleus</location>
    </subcellularLocation>
</comment>
<proteinExistence type="inferred from homology"/>
<organism evidence="10 11">
    <name type="scientific">Lipomyces starkeyi NRRL Y-11557</name>
    <dbReference type="NCBI Taxonomy" id="675824"/>
    <lineage>
        <taxon>Eukaryota</taxon>
        <taxon>Fungi</taxon>
        <taxon>Dikarya</taxon>
        <taxon>Ascomycota</taxon>
        <taxon>Saccharomycotina</taxon>
        <taxon>Lipomycetes</taxon>
        <taxon>Lipomycetales</taxon>
        <taxon>Lipomycetaceae</taxon>
        <taxon>Lipomyces</taxon>
    </lineage>
</organism>
<dbReference type="GO" id="GO:0006260">
    <property type="term" value="P:DNA replication"/>
    <property type="evidence" value="ECO:0007669"/>
    <property type="project" value="InterPro"/>
</dbReference>
<feature type="compositionally biased region" description="Polar residues" evidence="8">
    <location>
        <begin position="432"/>
        <end position="466"/>
    </location>
</feature>
<evidence type="ECO:0000259" key="9">
    <source>
        <dbReference type="PROSITE" id="PS50800"/>
    </source>
</evidence>
<dbReference type="Proteomes" id="UP000094385">
    <property type="component" value="Unassembled WGS sequence"/>
</dbReference>
<feature type="region of interest" description="Disordered" evidence="8">
    <location>
        <begin position="1"/>
        <end position="50"/>
    </location>
</feature>
<evidence type="ECO:0000256" key="8">
    <source>
        <dbReference type="SAM" id="MobiDB-lite"/>
    </source>
</evidence>